<name>A0A0G0U6I1_9BACT</name>
<dbReference type="Proteomes" id="UP000034601">
    <property type="component" value="Unassembled WGS sequence"/>
</dbReference>
<evidence type="ECO:0000313" key="4">
    <source>
        <dbReference type="EMBL" id="KKR82806.1"/>
    </source>
</evidence>
<dbReference type="PANTHER" id="PTHR13504">
    <property type="entry name" value="FIDO DOMAIN-CONTAINING PROTEIN DDB_G0283145"/>
    <property type="match status" value="1"/>
</dbReference>
<protein>
    <submittedName>
        <fullName evidence="4">Fic family protein</fullName>
    </submittedName>
</protein>
<reference evidence="4 5" key="1">
    <citation type="journal article" date="2015" name="Nature">
        <title>rRNA introns, odd ribosomes, and small enigmatic genomes across a large radiation of phyla.</title>
        <authorList>
            <person name="Brown C.T."/>
            <person name="Hug L.A."/>
            <person name="Thomas B.C."/>
            <person name="Sharon I."/>
            <person name="Castelle C.J."/>
            <person name="Singh A."/>
            <person name="Wilkins M.J."/>
            <person name="Williams K.H."/>
            <person name="Banfield J.F."/>
        </authorList>
    </citation>
    <scope>NUCLEOTIDE SEQUENCE [LARGE SCALE GENOMIC DNA]</scope>
</reference>
<organism evidence="4 5">
    <name type="scientific">Candidatus Daviesbacteria bacterium GW2011_GWA2_40_9</name>
    <dbReference type="NCBI Taxonomy" id="1618424"/>
    <lineage>
        <taxon>Bacteria</taxon>
        <taxon>Candidatus Daviesiibacteriota</taxon>
    </lineage>
</organism>
<evidence type="ECO:0000256" key="2">
    <source>
        <dbReference type="PIRSR" id="PIRSR640198-3"/>
    </source>
</evidence>
<dbReference type="SUPFAM" id="SSF46785">
    <property type="entry name" value="Winged helix' DNA-binding domain"/>
    <property type="match status" value="1"/>
</dbReference>
<dbReference type="PANTHER" id="PTHR13504:SF38">
    <property type="entry name" value="FIDO DOMAIN-CONTAINING PROTEIN"/>
    <property type="match status" value="1"/>
</dbReference>
<evidence type="ECO:0000256" key="1">
    <source>
        <dbReference type="PIRSR" id="PIRSR640198-2"/>
    </source>
</evidence>
<keyword evidence="1" id="KW-0067">ATP-binding</keyword>
<dbReference type="AlphaFoldDB" id="A0A0G0U6I1"/>
<feature type="binding site" evidence="1">
    <location>
        <begin position="286"/>
        <end position="293"/>
    </location>
    <ligand>
        <name>ATP</name>
        <dbReference type="ChEBI" id="CHEBI:30616"/>
    </ligand>
</feature>
<keyword evidence="1" id="KW-0547">Nucleotide-binding</keyword>
<dbReference type="PROSITE" id="PS51459">
    <property type="entry name" value="FIDO"/>
    <property type="match status" value="1"/>
</dbReference>
<dbReference type="InterPro" id="IPR036597">
    <property type="entry name" value="Fido-like_dom_sf"/>
</dbReference>
<dbReference type="SUPFAM" id="SSF140931">
    <property type="entry name" value="Fic-like"/>
    <property type="match status" value="1"/>
</dbReference>
<feature type="domain" description="Fido" evidence="3">
    <location>
        <begin position="207"/>
        <end position="340"/>
    </location>
</feature>
<dbReference type="InterPro" id="IPR003812">
    <property type="entry name" value="Fido"/>
</dbReference>
<dbReference type="InterPro" id="IPR036390">
    <property type="entry name" value="WH_DNA-bd_sf"/>
</dbReference>
<evidence type="ECO:0000313" key="5">
    <source>
        <dbReference type="Proteomes" id="UP000034601"/>
    </source>
</evidence>
<gene>
    <name evidence="4" type="ORF">UU29_C0009G0077</name>
</gene>
<dbReference type="GO" id="GO:0005524">
    <property type="term" value="F:ATP binding"/>
    <property type="evidence" value="ECO:0007669"/>
    <property type="project" value="UniProtKB-KW"/>
</dbReference>
<accession>A0A0G0U6I1</accession>
<comment type="caution">
    <text evidence="4">The sequence shown here is derived from an EMBL/GenBank/DDBJ whole genome shotgun (WGS) entry which is preliminary data.</text>
</comment>
<sequence>MDETILTTRQKYILNIINQSEGLLREEIQEKVSKLYPVSKPTAIRDLHVLLIKKLVRVTGKARATIYFSKVFNPLLREFNLERYFADDPDNRIGARKSFDFEIFKNLHDLLTPEEINTLERVALSFREKTVKLSPDLLKRELERFVIELSWKSSKIEGNTYTLLETESLIKEQKEAVGKSKDEAVMILNHKAAFEEILKAKKDFKTISVSGINQLHNILIKGLGISFGIRKQAVGITGTTYHPLDNEHQTKEVFEKTINVVNRVKIPFEKALIVHFMVPYIQPYADGNKRTARMLTNAILLAYDLYPLSYRSVDEDEFKKALILFYEQESIYEIKKLFIEQIKFANETYFR</sequence>
<evidence type="ECO:0000259" key="3">
    <source>
        <dbReference type="PROSITE" id="PS51459"/>
    </source>
</evidence>
<proteinExistence type="predicted"/>
<dbReference type="Pfam" id="PF02661">
    <property type="entry name" value="Fic"/>
    <property type="match status" value="1"/>
</dbReference>
<dbReference type="Gene3D" id="1.10.3290.10">
    <property type="entry name" value="Fido-like domain"/>
    <property type="match status" value="1"/>
</dbReference>
<dbReference type="InterPro" id="IPR040198">
    <property type="entry name" value="Fido_containing"/>
</dbReference>
<feature type="site" description="Important for autoinhibition of adenylyltransferase activity" evidence="2">
    <location>
        <position position="157"/>
    </location>
</feature>
<dbReference type="EMBL" id="LCAB01000009">
    <property type="protein sequence ID" value="KKR82806.1"/>
    <property type="molecule type" value="Genomic_DNA"/>
</dbReference>